<comment type="similarity">
    <text evidence="6">Belongs to the YccS/YhfK family.</text>
</comment>
<evidence type="ECO:0000256" key="3">
    <source>
        <dbReference type="ARBA" id="ARBA00022692"/>
    </source>
</evidence>
<protein>
    <submittedName>
        <fullName evidence="10">FUSC family protein</fullName>
    </submittedName>
</protein>
<dbReference type="InterPro" id="IPR049453">
    <property type="entry name" value="Memb_transporter_dom"/>
</dbReference>
<evidence type="ECO:0000256" key="6">
    <source>
        <dbReference type="ARBA" id="ARBA00043993"/>
    </source>
</evidence>
<feature type="transmembrane region" description="Helical" evidence="8">
    <location>
        <begin position="20"/>
        <end position="43"/>
    </location>
</feature>
<evidence type="ECO:0000256" key="5">
    <source>
        <dbReference type="ARBA" id="ARBA00023136"/>
    </source>
</evidence>
<reference evidence="10" key="1">
    <citation type="submission" date="2022-10" db="EMBL/GenBank/DDBJ databases">
        <title>The complete genomes of actinobacterial strains from the NBC collection.</title>
        <authorList>
            <person name="Joergensen T.S."/>
            <person name="Alvarez Arevalo M."/>
            <person name="Sterndorff E.B."/>
            <person name="Faurdal D."/>
            <person name="Vuksanovic O."/>
            <person name="Mourched A.-S."/>
            <person name="Charusanti P."/>
            <person name="Shaw S."/>
            <person name="Blin K."/>
            <person name="Weber T."/>
        </authorList>
    </citation>
    <scope>NUCLEOTIDE SEQUENCE</scope>
    <source>
        <strain evidence="10">NBC_01432</strain>
    </source>
</reference>
<proteinExistence type="inferred from homology"/>
<dbReference type="Pfam" id="PF13515">
    <property type="entry name" value="FUSC_2"/>
    <property type="match status" value="1"/>
</dbReference>
<keyword evidence="3 8" id="KW-0812">Transmembrane</keyword>
<sequence>MSAARRASLGDRFAPADPGLLRLTAGLRAVLGLALTLAVLAGSGQPPPVVLVGGFTAVVTSLGISDLLPRNQFRTLAAGLPVTLGAVTAGALLAPFPVAARVAFLLLIFTAVYVRRFEPRGQDLGIFAFMAFFLTQFARIRPSQLPEMVGALGIAFAAAAVTRFCLVRTPASATLGRLRAAYDRSLRDVLQTSVGVLTDGRATSGGPRGLERRLDRLHTSALLIQDFLREGDGKDFPGAGVPAVTGSPAPVPAVVAEIEWVAATEAHARRLAVGALRLTGVTGPLACATNESPGSAKANLLHHLGNLLRAAETRSHGRGSQASAATPRIEVPQLLGPANPQREQGAPIACDLTATETGGLRRHTTRQAVQVTTAAAFATLGGQLLSPDLWYWAVATTWVVFINAENTGDILLQSGRRLIGTVAGVLFGYGLALLAAGYPPWALAFLLACVFGMFYTPSDRYWAVTFFITGSLSMVLELLHRLSSELLVLRIQETALGVVCGILAAVLIMPTTVRRIGDDRLREFLPALNHAVRSTVDGLDRGAADPQSVPVPCERPELGHVDQALDAFREAARPSTHPLNPWRAERARALRVLEQGLKAVWNSATTSSRWPNSRRAPAPAPPPSAHSPRARPCCRSPGAE</sequence>
<keyword evidence="4 8" id="KW-1133">Transmembrane helix</keyword>
<comment type="subcellular location">
    <subcellularLocation>
        <location evidence="1">Cell membrane</location>
        <topology evidence="1">Multi-pass membrane protein</topology>
    </subcellularLocation>
</comment>
<evidence type="ECO:0000313" key="10">
    <source>
        <dbReference type="EMBL" id="WUX50684.1"/>
    </source>
</evidence>
<feature type="transmembrane region" description="Helical" evidence="8">
    <location>
        <begin position="99"/>
        <end position="117"/>
    </location>
</feature>
<evidence type="ECO:0000256" key="4">
    <source>
        <dbReference type="ARBA" id="ARBA00022989"/>
    </source>
</evidence>
<feature type="transmembrane region" description="Helical" evidence="8">
    <location>
        <begin position="426"/>
        <end position="455"/>
    </location>
</feature>
<feature type="transmembrane region" description="Helical" evidence="8">
    <location>
        <begin position="461"/>
        <end position="482"/>
    </location>
</feature>
<feature type="transmembrane region" description="Helical" evidence="8">
    <location>
        <begin position="49"/>
        <end position="68"/>
    </location>
</feature>
<dbReference type="EMBL" id="CP109495">
    <property type="protein sequence ID" value="WUX50684.1"/>
    <property type="molecule type" value="Genomic_DNA"/>
</dbReference>
<feature type="transmembrane region" description="Helical" evidence="8">
    <location>
        <begin position="75"/>
        <end position="93"/>
    </location>
</feature>
<evidence type="ECO:0000313" key="11">
    <source>
        <dbReference type="Proteomes" id="UP001432209"/>
    </source>
</evidence>
<dbReference type="PANTHER" id="PTHR30509:SF9">
    <property type="entry name" value="MULTIDRUG RESISTANCE PROTEIN MDTO"/>
    <property type="match status" value="1"/>
</dbReference>
<feature type="transmembrane region" description="Helical" evidence="8">
    <location>
        <begin position="494"/>
        <end position="513"/>
    </location>
</feature>
<dbReference type="RefSeq" id="WP_329074317.1">
    <property type="nucleotide sequence ID" value="NZ_CP109495.1"/>
</dbReference>
<evidence type="ECO:0000256" key="1">
    <source>
        <dbReference type="ARBA" id="ARBA00004651"/>
    </source>
</evidence>
<keyword evidence="5 8" id="KW-0472">Membrane</keyword>
<evidence type="ECO:0000256" key="7">
    <source>
        <dbReference type="SAM" id="MobiDB-lite"/>
    </source>
</evidence>
<dbReference type="PANTHER" id="PTHR30509">
    <property type="entry name" value="P-HYDROXYBENZOIC ACID EFFLUX PUMP SUBUNIT-RELATED"/>
    <property type="match status" value="1"/>
</dbReference>
<evidence type="ECO:0000256" key="2">
    <source>
        <dbReference type="ARBA" id="ARBA00022475"/>
    </source>
</evidence>
<evidence type="ECO:0000256" key="8">
    <source>
        <dbReference type="SAM" id="Phobius"/>
    </source>
</evidence>
<organism evidence="10 11">
    <name type="scientific">Streptomyces niveus</name>
    <name type="common">Streptomyces spheroides</name>
    <dbReference type="NCBI Taxonomy" id="193462"/>
    <lineage>
        <taxon>Bacteria</taxon>
        <taxon>Bacillati</taxon>
        <taxon>Actinomycetota</taxon>
        <taxon>Actinomycetes</taxon>
        <taxon>Kitasatosporales</taxon>
        <taxon>Streptomycetaceae</taxon>
        <taxon>Streptomyces</taxon>
    </lineage>
</organism>
<evidence type="ECO:0000259" key="9">
    <source>
        <dbReference type="Pfam" id="PF13515"/>
    </source>
</evidence>
<feature type="transmembrane region" description="Helical" evidence="8">
    <location>
        <begin position="148"/>
        <end position="167"/>
    </location>
</feature>
<dbReference type="Proteomes" id="UP001432209">
    <property type="component" value="Chromosome"/>
</dbReference>
<gene>
    <name evidence="10" type="ORF">OG442_03435</name>
</gene>
<feature type="region of interest" description="Disordered" evidence="7">
    <location>
        <begin position="603"/>
        <end position="640"/>
    </location>
</feature>
<feature type="compositionally biased region" description="Low complexity" evidence="7">
    <location>
        <begin position="607"/>
        <end position="617"/>
    </location>
</feature>
<keyword evidence="11" id="KW-1185">Reference proteome</keyword>
<accession>A0ABZ1ZWQ0</accession>
<name>A0ABZ1ZWQ0_STRNV</name>
<keyword evidence="2" id="KW-1003">Cell membrane</keyword>
<feature type="transmembrane region" description="Helical" evidence="8">
    <location>
        <begin position="124"/>
        <end position="142"/>
    </location>
</feature>
<feature type="domain" description="Integral membrane bound transporter" evidence="9">
    <location>
        <begin position="380"/>
        <end position="503"/>
    </location>
</feature>